<dbReference type="AlphaFoldDB" id="A0A4Z2HGV2"/>
<accession>A0A4Z2HGV2</accession>
<dbReference type="EMBL" id="SRLO01000245">
    <property type="protein sequence ID" value="TNN64831.1"/>
    <property type="molecule type" value="Genomic_DNA"/>
</dbReference>
<evidence type="ECO:0000313" key="2">
    <source>
        <dbReference type="Proteomes" id="UP000314294"/>
    </source>
</evidence>
<organism evidence="1 2">
    <name type="scientific">Liparis tanakae</name>
    <name type="common">Tanaka's snailfish</name>
    <dbReference type="NCBI Taxonomy" id="230148"/>
    <lineage>
        <taxon>Eukaryota</taxon>
        <taxon>Metazoa</taxon>
        <taxon>Chordata</taxon>
        <taxon>Craniata</taxon>
        <taxon>Vertebrata</taxon>
        <taxon>Euteleostomi</taxon>
        <taxon>Actinopterygii</taxon>
        <taxon>Neopterygii</taxon>
        <taxon>Teleostei</taxon>
        <taxon>Neoteleostei</taxon>
        <taxon>Acanthomorphata</taxon>
        <taxon>Eupercaria</taxon>
        <taxon>Perciformes</taxon>
        <taxon>Cottioidei</taxon>
        <taxon>Cottales</taxon>
        <taxon>Liparidae</taxon>
        <taxon>Liparis</taxon>
    </lineage>
</organism>
<keyword evidence="2" id="KW-1185">Reference proteome</keyword>
<gene>
    <name evidence="1" type="primary">ENOX2_0</name>
    <name evidence="1" type="ORF">EYF80_024922</name>
</gene>
<proteinExistence type="predicted"/>
<comment type="caution">
    <text evidence="1">The sequence shown here is derived from an EMBL/GenBank/DDBJ whole genome shotgun (WGS) entry which is preliminary data.</text>
</comment>
<sequence>MCDLLPIRRNNEKRVCRVRIQSHVHSMLLLFFPVGITQRPYFSGHRGLQHGYGSLLCKLITIEGHIIPVLNLGLSESKRQEFLKEQQGVVGEFDLIDVSVTDTSHFLILPEQVNPSQAANHYVHKFRYMADGNCNPTMACNSVTSPSSDHSAWANAMSSRGRPPLSITGQPLVPAFLVQTRRGGGGGGGHCVGRRASALKVIAVKAPPGDALPRLA</sequence>
<name>A0A4Z2HGV2_9TELE</name>
<evidence type="ECO:0000313" key="1">
    <source>
        <dbReference type="EMBL" id="TNN64831.1"/>
    </source>
</evidence>
<dbReference type="Proteomes" id="UP000314294">
    <property type="component" value="Unassembled WGS sequence"/>
</dbReference>
<protein>
    <submittedName>
        <fullName evidence="1">Ecto-NOX disulfide-thiol exchanger 2</fullName>
    </submittedName>
</protein>
<reference evidence="1 2" key="1">
    <citation type="submission" date="2019-03" db="EMBL/GenBank/DDBJ databases">
        <title>First draft genome of Liparis tanakae, snailfish: a comprehensive survey of snailfish specific genes.</title>
        <authorList>
            <person name="Kim W."/>
            <person name="Song I."/>
            <person name="Jeong J.-H."/>
            <person name="Kim D."/>
            <person name="Kim S."/>
            <person name="Ryu S."/>
            <person name="Song J.Y."/>
            <person name="Lee S.K."/>
        </authorList>
    </citation>
    <scope>NUCLEOTIDE SEQUENCE [LARGE SCALE GENOMIC DNA]</scope>
    <source>
        <tissue evidence="1">Muscle</tissue>
    </source>
</reference>